<keyword evidence="2" id="KW-1185">Reference proteome</keyword>
<name>A0A271KF57_9HYPH</name>
<proteinExistence type="predicted"/>
<gene>
    <name evidence="1" type="ORF">CIT31_16495</name>
</gene>
<reference evidence="1 2" key="1">
    <citation type="submission" date="2017-08" db="EMBL/GenBank/DDBJ databases">
        <title>Mesorhizobium wenxinae sp. nov., a novel rhizobial species isolated from root nodules of chickpea (Cicer arietinum L.).</title>
        <authorList>
            <person name="Zhang J."/>
        </authorList>
    </citation>
    <scope>NUCLEOTIDE SEQUENCE [LARGE SCALE GENOMIC DNA]</scope>
    <source>
        <strain evidence="2">WYCCWR 10019</strain>
    </source>
</reference>
<dbReference type="RefSeq" id="WP_095519903.1">
    <property type="nucleotide sequence ID" value="NZ_NPKH01000023.1"/>
</dbReference>
<evidence type="ECO:0000313" key="1">
    <source>
        <dbReference type="EMBL" id="PAP94431.1"/>
    </source>
</evidence>
<evidence type="ECO:0000313" key="2">
    <source>
        <dbReference type="Proteomes" id="UP000215931"/>
    </source>
</evidence>
<dbReference type="OrthoDB" id="8099596at2"/>
<dbReference type="EMBL" id="NPKH01000023">
    <property type="protein sequence ID" value="PAP94431.1"/>
    <property type="molecule type" value="Genomic_DNA"/>
</dbReference>
<dbReference type="AlphaFoldDB" id="A0A271KF57"/>
<comment type="caution">
    <text evidence="1">The sequence shown here is derived from an EMBL/GenBank/DDBJ whole genome shotgun (WGS) entry which is preliminary data.</text>
</comment>
<organism evidence="1 2">
    <name type="scientific">Mesorhizobium wenxiniae</name>
    <dbReference type="NCBI Taxonomy" id="2014805"/>
    <lineage>
        <taxon>Bacteria</taxon>
        <taxon>Pseudomonadati</taxon>
        <taxon>Pseudomonadota</taxon>
        <taxon>Alphaproteobacteria</taxon>
        <taxon>Hyphomicrobiales</taxon>
        <taxon>Phyllobacteriaceae</taxon>
        <taxon>Mesorhizobium</taxon>
    </lineage>
</organism>
<dbReference type="Proteomes" id="UP000215931">
    <property type="component" value="Unassembled WGS sequence"/>
</dbReference>
<accession>A0A271KF57</accession>
<protein>
    <submittedName>
        <fullName evidence="1">Uncharacterized protein</fullName>
    </submittedName>
</protein>
<sequence length="82" mass="9039">MLHEQNLWAKGVCHAARGRAEDSGVFNPSELALLGRVFDRLKIDGQSEQQRESLASRIIANYMAGVVDEEELLSASKQALGR</sequence>